<feature type="domain" description="FAD-dependent protein C-terminal" evidence="1">
    <location>
        <begin position="13"/>
        <end position="206"/>
    </location>
</feature>
<dbReference type="EMBL" id="VSSQ01044065">
    <property type="protein sequence ID" value="MPM97849.1"/>
    <property type="molecule type" value="Genomic_DNA"/>
</dbReference>
<accession>A0A645E8W3</accession>
<organism evidence="2">
    <name type="scientific">bioreactor metagenome</name>
    <dbReference type="NCBI Taxonomy" id="1076179"/>
    <lineage>
        <taxon>unclassified sequences</taxon>
        <taxon>metagenomes</taxon>
        <taxon>ecological metagenomes</taxon>
    </lineage>
</organism>
<proteinExistence type="predicted"/>
<dbReference type="PANTHER" id="PTHR42842">
    <property type="entry name" value="FAD/NAD(P)-BINDING OXIDOREDUCTASE"/>
    <property type="match status" value="1"/>
</dbReference>
<dbReference type="InterPro" id="IPR028348">
    <property type="entry name" value="FAD-binding_protein"/>
</dbReference>
<dbReference type="Pfam" id="PF21688">
    <property type="entry name" value="FAD-depend_C"/>
    <property type="match status" value="1"/>
</dbReference>
<reference evidence="2" key="1">
    <citation type="submission" date="2019-08" db="EMBL/GenBank/DDBJ databases">
        <authorList>
            <person name="Kucharzyk K."/>
            <person name="Murdoch R.W."/>
            <person name="Higgins S."/>
            <person name="Loffler F."/>
        </authorList>
    </citation>
    <scope>NUCLEOTIDE SEQUENCE</scope>
</reference>
<evidence type="ECO:0000313" key="2">
    <source>
        <dbReference type="EMBL" id="MPM97849.1"/>
    </source>
</evidence>
<dbReference type="InterPro" id="IPR049516">
    <property type="entry name" value="FAD-depend_C"/>
</dbReference>
<dbReference type="InterPro" id="IPR036188">
    <property type="entry name" value="FAD/NAD-bd_sf"/>
</dbReference>
<dbReference type="PANTHER" id="PTHR42842:SF3">
    <property type="entry name" value="FAD_NAD(P)-BINDING OXIDOREDUCTASE FAMILY PROTEIN"/>
    <property type="match status" value="1"/>
</dbReference>
<gene>
    <name evidence="2" type="ORF">SDC9_145029</name>
</gene>
<sequence>MLYNSGFDMISKPFSIGLRIEHLQSEIDRVRYGRFAGHRNLKAADYQLSHKDQGRTCYTFCMCPGGTVVAATSEEDGIVTNGMSDHAREGVNANSAVVVAVDERDFGKNPLDGMEFQRHYERQAFFLGGSSYAAPIQTVGSFLHGKKNAAASVKPSYTGEVTYCDLSITLPGFATELLKTSLAVFGRKIEGFDLPDAILTGVETRTSAPLRIIRNENLQAPAAKGLYPCGEGAGYAGGIMSAAIDGIKTALSLMETYTPD</sequence>
<dbReference type="Gene3D" id="3.50.50.60">
    <property type="entry name" value="FAD/NAD(P)-binding domain"/>
    <property type="match status" value="1"/>
</dbReference>
<evidence type="ECO:0000259" key="1">
    <source>
        <dbReference type="Pfam" id="PF21688"/>
    </source>
</evidence>
<dbReference type="AlphaFoldDB" id="A0A645E8W3"/>
<name>A0A645E8W3_9ZZZZ</name>
<comment type="caution">
    <text evidence="2">The sequence shown here is derived from an EMBL/GenBank/DDBJ whole genome shotgun (WGS) entry which is preliminary data.</text>
</comment>
<protein>
    <recommendedName>
        <fullName evidence="1">FAD-dependent protein C-terminal domain-containing protein</fullName>
    </recommendedName>
</protein>